<comment type="subcellular location">
    <subcellularLocation>
        <location evidence="1 8">Cytoplasm</location>
    </subcellularLocation>
</comment>
<dbReference type="NCBIfam" id="TIGR02433">
    <property type="entry name" value="lysidine_TilS_C"/>
    <property type="match status" value="1"/>
</dbReference>
<dbReference type="PANTHER" id="PTHR43033:SF1">
    <property type="entry name" value="TRNA(ILE)-LYSIDINE SYNTHASE-RELATED"/>
    <property type="match status" value="1"/>
</dbReference>
<comment type="catalytic activity">
    <reaction evidence="7 8">
        <text>cytidine(34) in tRNA(Ile2) + L-lysine + ATP = lysidine(34) in tRNA(Ile2) + AMP + diphosphate + H(+)</text>
        <dbReference type="Rhea" id="RHEA:43744"/>
        <dbReference type="Rhea" id="RHEA-COMP:10625"/>
        <dbReference type="Rhea" id="RHEA-COMP:10670"/>
        <dbReference type="ChEBI" id="CHEBI:15378"/>
        <dbReference type="ChEBI" id="CHEBI:30616"/>
        <dbReference type="ChEBI" id="CHEBI:32551"/>
        <dbReference type="ChEBI" id="CHEBI:33019"/>
        <dbReference type="ChEBI" id="CHEBI:82748"/>
        <dbReference type="ChEBI" id="CHEBI:83665"/>
        <dbReference type="ChEBI" id="CHEBI:456215"/>
        <dbReference type="EC" id="6.3.4.19"/>
    </reaction>
</comment>
<dbReference type="InterPro" id="IPR011063">
    <property type="entry name" value="TilS/TtcA_N"/>
</dbReference>
<evidence type="ECO:0000313" key="10">
    <source>
        <dbReference type="EMBL" id="STX08431.1"/>
    </source>
</evidence>
<dbReference type="GO" id="GO:0006400">
    <property type="term" value="P:tRNA modification"/>
    <property type="evidence" value="ECO:0007669"/>
    <property type="project" value="UniProtKB-UniRule"/>
</dbReference>
<dbReference type="EMBL" id="SNZG01000026">
    <property type="protein sequence ID" value="TDR36093.1"/>
    <property type="molecule type" value="Genomic_DNA"/>
</dbReference>
<evidence type="ECO:0000313" key="13">
    <source>
        <dbReference type="Proteomes" id="UP000294641"/>
    </source>
</evidence>
<evidence type="ECO:0000256" key="6">
    <source>
        <dbReference type="ARBA" id="ARBA00022840"/>
    </source>
</evidence>
<evidence type="ECO:0000313" key="12">
    <source>
        <dbReference type="Proteomes" id="UP000254330"/>
    </source>
</evidence>
<keyword evidence="6 8" id="KW-0067">ATP-binding</keyword>
<keyword evidence="13" id="KW-1185">Reference proteome</keyword>
<dbReference type="Gene3D" id="3.30.465.60">
    <property type="match status" value="1"/>
</dbReference>
<evidence type="ECO:0000259" key="9">
    <source>
        <dbReference type="SMART" id="SM00977"/>
    </source>
</evidence>
<dbReference type="GO" id="GO:0032267">
    <property type="term" value="F:tRNA(Ile)-lysidine synthase activity"/>
    <property type="evidence" value="ECO:0007669"/>
    <property type="project" value="UniProtKB-EC"/>
</dbReference>
<dbReference type="CDD" id="cd01992">
    <property type="entry name" value="TilS_N"/>
    <property type="match status" value="1"/>
</dbReference>
<accession>A0A8B4Q6A3</accession>
<dbReference type="AlphaFoldDB" id="A0A8B4Q6A3"/>
<dbReference type="InterPro" id="IPR012795">
    <property type="entry name" value="tRNA_Ile_lys_synt_N"/>
</dbReference>
<dbReference type="SUPFAM" id="SSF56037">
    <property type="entry name" value="PheT/TilS domain"/>
    <property type="match status" value="1"/>
</dbReference>
<dbReference type="Pfam" id="PF01171">
    <property type="entry name" value="ATP_bind_3"/>
    <property type="match status" value="1"/>
</dbReference>
<comment type="similarity">
    <text evidence="8">Belongs to the tRNA(Ile)-lysidine synthase family.</text>
</comment>
<dbReference type="Gene3D" id="3.40.50.620">
    <property type="entry name" value="HUPs"/>
    <property type="match status" value="1"/>
</dbReference>
<dbReference type="InterPro" id="IPR012094">
    <property type="entry name" value="tRNA_Ile_lys_synt"/>
</dbReference>
<dbReference type="OrthoDB" id="9807403at2"/>
<proteinExistence type="inferred from homology"/>
<dbReference type="SUPFAM" id="SSF52402">
    <property type="entry name" value="Adenine nucleotide alpha hydrolases-like"/>
    <property type="match status" value="1"/>
</dbReference>
<comment type="caution">
    <text evidence="10">The sequence shown here is derived from an EMBL/GenBank/DDBJ whole genome shotgun (WGS) entry which is preliminary data.</text>
</comment>
<evidence type="ECO:0000256" key="7">
    <source>
        <dbReference type="ARBA" id="ARBA00048539"/>
    </source>
</evidence>
<dbReference type="SMART" id="SM00977">
    <property type="entry name" value="TilS_C"/>
    <property type="match status" value="1"/>
</dbReference>
<evidence type="ECO:0000256" key="1">
    <source>
        <dbReference type="ARBA" id="ARBA00004496"/>
    </source>
</evidence>
<evidence type="ECO:0000256" key="2">
    <source>
        <dbReference type="ARBA" id="ARBA00022490"/>
    </source>
</evidence>
<reference evidence="11 13" key="2">
    <citation type="submission" date="2019-03" db="EMBL/GenBank/DDBJ databases">
        <title>Genomic Encyclopedia of Type Strains, Phase IV (KMG-IV): sequencing the most valuable type-strain genomes for metagenomic binning, comparative biology and taxonomic classification.</title>
        <authorList>
            <person name="Goeker M."/>
        </authorList>
    </citation>
    <scope>NUCLEOTIDE SEQUENCE [LARGE SCALE GENOMIC DNA]</scope>
    <source>
        <strain evidence="11 13">DSM 20580</strain>
    </source>
</reference>
<dbReference type="RefSeq" id="WP_109350091.1">
    <property type="nucleotide sequence ID" value="NZ_BJUE01000020.1"/>
</dbReference>
<dbReference type="GO" id="GO:0005524">
    <property type="term" value="F:ATP binding"/>
    <property type="evidence" value="ECO:0007669"/>
    <property type="project" value="UniProtKB-UniRule"/>
</dbReference>
<dbReference type="Proteomes" id="UP000254330">
    <property type="component" value="Unassembled WGS sequence"/>
</dbReference>
<dbReference type="PANTHER" id="PTHR43033">
    <property type="entry name" value="TRNA(ILE)-LYSIDINE SYNTHASE-RELATED"/>
    <property type="match status" value="1"/>
</dbReference>
<evidence type="ECO:0000256" key="5">
    <source>
        <dbReference type="ARBA" id="ARBA00022741"/>
    </source>
</evidence>
<dbReference type="HAMAP" id="MF_01161">
    <property type="entry name" value="tRNA_Ile_lys_synt"/>
    <property type="match status" value="1"/>
</dbReference>
<evidence type="ECO:0000313" key="11">
    <source>
        <dbReference type="EMBL" id="TDR36093.1"/>
    </source>
</evidence>
<evidence type="ECO:0000256" key="4">
    <source>
        <dbReference type="ARBA" id="ARBA00022694"/>
    </source>
</evidence>
<keyword evidence="3 8" id="KW-0436">Ligase</keyword>
<name>A0A8B4Q6A3_9BACL</name>
<sequence>MMELEQEITSYMKLHGLIQRGDRILIGCSGGIDSIVLLHFLHELSKKESFEIAAAHVNHMLRDGEADADEEFVREFCEKRNISFHSTRIPIPKILESESGNLQDICRRERYDFLNQVLTAHNFDKLAVAHHADDQMESILMALVKGAIDQGVLGMPAQRPFHNKVLIRPMLTVTRDVITQYLEAHELIYREDASNDKDTYLRNRMRHHVAPLLKAENVKITKSFQRFSEKERMDEELLGQLTNDLLIECILTKKDNFISIDITSFQKRPLALQRRAILLLLKYLYKDTIIAQSYTLWNAILELTKTTNGNREISLPMEGVARQNYEVLELYRVKPEQLEKPHKTLILNEWFTIRPSCRVGVFEKIPPHTSLAKIYPLDPELLPLTVRSKIDGDRLSLKGMEGTKKVSRLLIDEKIPKHEREQFPVLVDRMNTPLAVPGLRIGHQLDDARSIDGVVLIIDAEN</sequence>
<keyword evidence="5 8" id="KW-0547">Nucleotide-binding</keyword>
<protein>
    <recommendedName>
        <fullName evidence="8">tRNA(Ile)-lysidine synthase</fullName>
        <ecNumber evidence="8">6.3.4.19</ecNumber>
    </recommendedName>
    <alternativeName>
        <fullName evidence="8">tRNA(Ile)-2-lysyl-cytidine synthase</fullName>
    </alternativeName>
    <alternativeName>
        <fullName evidence="8">tRNA(Ile)-lysidine synthetase</fullName>
    </alternativeName>
</protein>
<dbReference type="NCBIfam" id="TIGR02432">
    <property type="entry name" value="lysidine_TilS_N"/>
    <property type="match status" value="1"/>
</dbReference>
<dbReference type="GO" id="GO:0005737">
    <property type="term" value="C:cytoplasm"/>
    <property type="evidence" value="ECO:0007669"/>
    <property type="project" value="UniProtKB-SubCell"/>
</dbReference>
<dbReference type="EMBL" id="UGNP01000001">
    <property type="protein sequence ID" value="STX08431.1"/>
    <property type="molecule type" value="Genomic_DNA"/>
</dbReference>
<comment type="domain">
    <text evidence="8">The N-terminal region contains the highly conserved SGGXDS motif, predicted to be a P-loop motif involved in ATP binding.</text>
</comment>
<organism evidence="10 12">
    <name type="scientific">Kurthia zopfii</name>
    <dbReference type="NCBI Taxonomy" id="1650"/>
    <lineage>
        <taxon>Bacteria</taxon>
        <taxon>Bacillati</taxon>
        <taxon>Bacillota</taxon>
        <taxon>Bacilli</taxon>
        <taxon>Bacillales</taxon>
        <taxon>Caryophanaceae</taxon>
        <taxon>Kurthia</taxon>
    </lineage>
</organism>
<dbReference type="InterPro" id="IPR012796">
    <property type="entry name" value="Lysidine-tRNA-synth_C"/>
</dbReference>
<feature type="binding site" evidence="8">
    <location>
        <begin position="29"/>
        <end position="34"/>
    </location>
    <ligand>
        <name>ATP</name>
        <dbReference type="ChEBI" id="CHEBI:30616"/>
    </ligand>
</feature>
<comment type="function">
    <text evidence="8">Ligates lysine onto the cytidine present at position 34 of the AUA codon-specific tRNA(Ile) that contains the anticodon CAU, in an ATP-dependent manner. Cytidine is converted to lysidine, thus changing the amino acid specificity of the tRNA from methionine to isoleucine.</text>
</comment>
<dbReference type="Pfam" id="PF11734">
    <property type="entry name" value="TilS_C"/>
    <property type="match status" value="1"/>
</dbReference>
<keyword evidence="4 8" id="KW-0819">tRNA processing</keyword>
<dbReference type="SUPFAM" id="SSF82829">
    <property type="entry name" value="MesJ substrate recognition domain-like"/>
    <property type="match status" value="1"/>
</dbReference>
<evidence type="ECO:0000256" key="3">
    <source>
        <dbReference type="ARBA" id="ARBA00022598"/>
    </source>
</evidence>
<dbReference type="InterPro" id="IPR014729">
    <property type="entry name" value="Rossmann-like_a/b/a_fold"/>
</dbReference>
<evidence type="ECO:0000256" key="8">
    <source>
        <dbReference type="HAMAP-Rule" id="MF_01161"/>
    </source>
</evidence>
<feature type="domain" description="Lysidine-tRNA(Ile) synthetase C-terminal" evidence="9">
    <location>
        <begin position="384"/>
        <end position="458"/>
    </location>
</feature>
<reference evidence="10 12" key="1">
    <citation type="submission" date="2018-06" db="EMBL/GenBank/DDBJ databases">
        <authorList>
            <consortium name="Pathogen Informatics"/>
            <person name="Doyle S."/>
        </authorList>
    </citation>
    <scope>NUCLEOTIDE SEQUENCE [LARGE SCALE GENOMIC DNA]</scope>
    <source>
        <strain evidence="10 12">NCTC10597</strain>
    </source>
</reference>
<keyword evidence="2 8" id="KW-0963">Cytoplasm</keyword>
<gene>
    <name evidence="8 10" type="primary">tilS</name>
    <name evidence="11" type="ORF">DFR61_12629</name>
    <name evidence="10" type="ORF">NCTC10597_00075</name>
</gene>
<dbReference type="EC" id="6.3.4.19" evidence="8"/>
<dbReference type="Proteomes" id="UP000294641">
    <property type="component" value="Unassembled WGS sequence"/>
</dbReference>